<gene>
    <name evidence="3" type="ORF">J2Z66_003736</name>
</gene>
<name>A0ABS4IX77_9BACL</name>
<keyword evidence="4" id="KW-1185">Reference proteome</keyword>
<dbReference type="SUPFAM" id="SSF51905">
    <property type="entry name" value="FAD/NAD(P)-binding domain"/>
    <property type="match status" value="1"/>
</dbReference>
<feature type="domain" description="FAD dependent oxidoreductase" evidence="2">
    <location>
        <begin position="9"/>
        <end position="359"/>
    </location>
</feature>
<dbReference type="EC" id="1.5.3.1" evidence="3"/>
<evidence type="ECO:0000313" key="3">
    <source>
        <dbReference type="EMBL" id="MBP1992128.1"/>
    </source>
</evidence>
<dbReference type="InterPro" id="IPR006076">
    <property type="entry name" value="FAD-dep_OxRdtase"/>
</dbReference>
<comment type="caution">
    <text evidence="3">The sequence shown here is derived from an EMBL/GenBank/DDBJ whole genome shotgun (WGS) entry which is preliminary data.</text>
</comment>
<organism evidence="3 4">
    <name type="scientific">Paenibacillus eucommiae</name>
    <dbReference type="NCBI Taxonomy" id="1355755"/>
    <lineage>
        <taxon>Bacteria</taxon>
        <taxon>Bacillati</taxon>
        <taxon>Bacillota</taxon>
        <taxon>Bacilli</taxon>
        <taxon>Bacillales</taxon>
        <taxon>Paenibacillaceae</taxon>
        <taxon>Paenibacillus</taxon>
    </lineage>
</organism>
<evidence type="ECO:0000256" key="1">
    <source>
        <dbReference type="ARBA" id="ARBA00023002"/>
    </source>
</evidence>
<sequence length="400" mass="44065">MDRTMQTTVILGGGVTGLSTAYHLARKGCCKVILIDKGAVGNGSSSRAAGIITGLLWSETGVLARQISLQLFRELSEELDGYSFRAVGALNLFDTQSWPERERLLPLYRRCGAPFEVLDAEEMRYRWPELQPRDEFIGLYDPLGGYSEPDEYVPALARKCRELGVDIREHQLVTGLVVRSGKVAGVRTAHETIEADAVVSTVYAWTNVLLAQEGIRLPVKAVVHQRYVTQALTAPLAIPAVNADPLGGYVRPAAGGRLLFGIETAEREEQRITELTYQLSALEAPDSLKEEIRSNFTPYVPSLACVDWDERRLGLLTFSMDGEPILGPVECLPGLYIGVAFHSGGFAYNPVSGMLLAELVENGRTSINIEAFSPDRFDQAETDAYLAETVKQKHVARRRH</sequence>
<dbReference type="Pfam" id="PF01266">
    <property type="entry name" value="DAO"/>
    <property type="match status" value="1"/>
</dbReference>
<dbReference type="Gene3D" id="3.30.9.10">
    <property type="entry name" value="D-Amino Acid Oxidase, subunit A, domain 2"/>
    <property type="match status" value="1"/>
</dbReference>
<evidence type="ECO:0000259" key="2">
    <source>
        <dbReference type="Pfam" id="PF01266"/>
    </source>
</evidence>
<dbReference type="PANTHER" id="PTHR13847">
    <property type="entry name" value="SARCOSINE DEHYDROGENASE-RELATED"/>
    <property type="match status" value="1"/>
</dbReference>
<protein>
    <submittedName>
        <fullName evidence="3">Sarcosine oxidase subunit beta</fullName>
        <ecNumber evidence="3">1.5.3.1</ecNumber>
    </submittedName>
</protein>
<evidence type="ECO:0000313" key="4">
    <source>
        <dbReference type="Proteomes" id="UP001519287"/>
    </source>
</evidence>
<dbReference type="RefSeq" id="WP_209972840.1">
    <property type="nucleotide sequence ID" value="NZ_JAGGLB010000012.1"/>
</dbReference>
<proteinExistence type="predicted"/>
<keyword evidence="1 3" id="KW-0560">Oxidoreductase</keyword>
<dbReference type="InterPro" id="IPR036188">
    <property type="entry name" value="FAD/NAD-bd_sf"/>
</dbReference>
<dbReference type="Proteomes" id="UP001519287">
    <property type="component" value="Unassembled WGS sequence"/>
</dbReference>
<dbReference type="Gene3D" id="3.50.50.60">
    <property type="entry name" value="FAD/NAD(P)-binding domain"/>
    <property type="match status" value="1"/>
</dbReference>
<accession>A0ABS4IX77</accession>
<dbReference type="PANTHER" id="PTHR13847:SF287">
    <property type="entry name" value="FAD-DEPENDENT OXIDOREDUCTASE DOMAIN-CONTAINING PROTEIN 1"/>
    <property type="match status" value="1"/>
</dbReference>
<dbReference type="GO" id="GO:0008115">
    <property type="term" value="F:sarcosine oxidase activity"/>
    <property type="evidence" value="ECO:0007669"/>
    <property type="project" value="UniProtKB-EC"/>
</dbReference>
<dbReference type="EMBL" id="JAGGLB010000012">
    <property type="protein sequence ID" value="MBP1992128.1"/>
    <property type="molecule type" value="Genomic_DNA"/>
</dbReference>
<reference evidence="3 4" key="1">
    <citation type="submission" date="2021-03" db="EMBL/GenBank/DDBJ databases">
        <title>Genomic Encyclopedia of Type Strains, Phase IV (KMG-IV): sequencing the most valuable type-strain genomes for metagenomic binning, comparative biology and taxonomic classification.</title>
        <authorList>
            <person name="Goeker M."/>
        </authorList>
    </citation>
    <scope>NUCLEOTIDE SEQUENCE [LARGE SCALE GENOMIC DNA]</scope>
    <source>
        <strain evidence="3 4">DSM 26048</strain>
    </source>
</reference>